<keyword evidence="2" id="KW-1185">Reference proteome</keyword>
<reference evidence="1 2" key="2">
    <citation type="journal article" date="2022" name="Mol. Ecol. Resour.">
        <title>The genomes of chicory, endive, great burdock and yacon provide insights into Asteraceae paleo-polyploidization history and plant inulin production.</title>
        <authorList>
            <person name="Fan W."/>
            <person name="Wang S."/>
            <person name="Wang H."/>
            <person name="Wang A."/>
            <person name="Jiang F."/>
            <person name="Liu H."/>
            <person name="Zhao H."/>
            <person name="Xu D."/>
            <person name="Zhang Y."/>
        </authorList>
    </citation>
    <scope>NUCLEOTIDE SEQUENCE [LARGE SCALE GENOMIC DNA]</scope>
    <source>
        <strain evidence="2">cv. Yunnan</strain>
        <tissue evidence="1">Leaves</tissue>
    </source>
</reference>
<reference evidence="2" key="1">
    <citation type="journal article" date="2022" name="Mol. Ecol. Resour.">
        <title>The genomes of chicory, endive, great burdock and yacon provide insights into Asteraceae palaeo-polyploidization history and plant inulin production.</title>
        <authorList>
            <person name="Fan W."/>
            <person name="Wang S."/>
            <person name="Wang H."/>
            <person name="Wang A."/>
            <person name="Jiang F."/>
            <person name="Liu H."/>
            <person name="Zhao H."/>
            <person name="Xu D."/>
            <person name="Zhang Y."/>
        </authorList>
    </citation>
    <scope>NUCLEOTIDE SEQUENCE [LARGE SCALE GENOMIC DNA]</scope>
    <source>
        <strain evidence="2">cv. Yunnan</strain>
    </source>
</reference>
<evidence type="ECO:0000313" key="1">
    <source>
        <dbReference type="EMBL" id="KAI3725204.1"/>
    </source>
</evidence>
<accession>A0ACB9BT80</accession>
<gene>
    <name evidence="1" type="ORF">L1987_64982</name>
</gene>
<evidence type="ECO:0000313" key="2">
    <source>
        <dbReference type="Proteomes" id="UP001056120"/>
    </source>
</evidence>
<protein>
    <submittedName>
        <fullName evidence="1">Uncharacterized protein</fullName>
    </submittedName>
</protein>
<organism evidence="1 2">
    <name type="scientific">Smallanthus sonchifolius</name>
    <dbReference type="NCBI Taxonomy" id="185202"/>
    <lineage>
        <taxon>Eukaryota</taxon>
        <taxon>Viridiplantae</taxon>
        <taxon>Streptophyta</taxon>
        <taxon>Embryophyta</taxon>
        <taxon>Tracheophyta</taxon>
        <taxon>Spermatophyta</taxon>
        <taxon>Magnoliopsida</taxon>
        <taxon>eudicotyledons</taxon>
        <taxon>Gunneridae</taxon>
        <taxon>Pentapetalae</taxon>
        <taxon>asterids</taxon>
        <taxon>campanulids</taxon>
        <taxon>Asterales</taxon>
        <taxon>Asteraceae</taxon>
        <taxon>Asteroideae</taxon>
        <taxon>Heliantheae alliance</taxon>
        <taxon>Millerieae</taxon>
        <taxon>Smallanthus</taxon>
    </lineage>
</organism>
<sequence length="91" mass="10275">MSSSHNPVEISDSEDESVEYHPASETEESRSLYETVSADPIPSTTAVRKKTSTYDPDPEAGYRSVVPPHLRLHWDSLPFCIRRGKEDNIRS</sequence>
<proteinExistence type="predicted"/>
<dbReference type="Proteomes" id="UP001056120">
    <property type="component" value="Linkage Group LG22"/>
</dbReference>
<comment type="caution">
    <text evidence="1">The sequence shown here is derived from an EMBL/GenBank/DDBJ whole genome shotgun (WGS) entry which is preliminary data.</text>
</comment>
<name>A0ACB9BT80_9ASTR</name>
<dbReference type="EMBL" id="CM042039">
    <property type="protein sequence ID" value="KAI3725204.1"/>
    <property type="molecule type" value="Genomic_DNA"/>
</dbReference>